<evidence type="ECO:0000313" key="4">
    <source>
        <dbReference type="Proteomes" id="UP000215148"/>
    </source>
</evidence>
<evidence type="ECO:0000313" key="3">
    <source>
        <dbReference type="EMBL" id="ASU22050.1"/>
    </source>
</evidence>
<organism evidence="3 4">
    <name type="scientific">Vibrio qinghaiensis</name>
    <dbReference type="NCBI Taxonomy" id="2025808"/>
    <lineage>
        <taxon>Bacteria</taxon>
        <taxon>Pseudomonadati</taxon>
        <taxon>Pseudomonadota</taxon>
        <taxon>Gammaproteobacteria</taxon>
        <taxon>Vibrionales</taxon>
        <taxon>Vibrionaceae</taxon>
        <taxon>Vibrio</taxon>
    </lineage>
</organism>
<keyword evidence="4" id="KW-1185">Reference proteome</keyword>
<dbReference type="KEGG" id="vqi:CCZ37_05370"/>
<dbReference type="PRINTS" id="PR01489">
    <property type="entry name" value="RTXTOXINC"/>
</dbReference>
<dbReference type="EMBL" id="CP022741">
    <property type="protein sequence ID" value="ASU22050.1"/>
    <property type="molecule type" value="Genomic_DNA"/>
</dbReference>
<proteinExistence type="inferred from homology"/>
<dbReference type="GO" id="GO:0005737">
    <property type="term" value="C:cytoplasm"/>
    <property type="evidence" value="ECO:0007669"/>
    <property type="project" value="UniProtKB-SubCell"/>
</dbReference>
<keyword evidence="2" id="KW-0963">Cytoplasm</keyword>
<dbReference type="Proteomes" id="UP000215148">
    <property type="component" value="Chromosome 1"/>
</dbReference>
<evidence type="ECO:0000256" key="1">
    <source>
        <dbReference type="ARBA" id="ARBA00005686"/>
    </source>
</evidence>
<dbReference type="AlphaFoldDB" id="A0A223MWS8"/>
<keyword evidence="2" id="KW-0204">Cytolysis</keyword>
<comment type="subcellular location">
    <subcellularLocation>
        <location evidence="2">Cytoplasm</location>
    </subcellularLocation>
</comment>
<dbReference type="GO" id="GO:0031640">
    <property type="term" value="P:killing of cells of another organism"/>
    <property type="evidence" value="ECO:0007669"/>
    <property type="project" value="UniProtKB-KW"/>
</dbReference>
<dbReference type="GO" id="GO:0009404">
    <property type="term" value="P:toxin metabolic process"/>
    <property type="evidence" value="ECO:0007669"/>
    <property type="project" value="UniProtKB-UniRule"/>
</dbReference>
<dbReference type="RefSeq" id="WP_094499949.1">
    <property type="nucleotide sequence ID" value="NZ_CAWNHI010000001.1"/>
</dbReference>
<protein>
    <recommendedName>
        <fullName evidence="2">RTX toxin-activating lysine-acyltransferase</fullName>
        <ecNumber evidence="2">2.3.1.-</ecNumber>
    </recommendedName>
</protein>
<dbReference type="InterPro" id="IPR003996">
    <property type="entry name" value="RTX_toxin-activating_protC_bac"/>
</dbReference>
<reference evidence="3 4" key="1">
    <citation type="submission" date="2017-08" db="EMBL/GenBank/DDBJ databases">
        <title>The Vibrio qinghaiensis sp.-Q67 is a luminous bacteria isolated firstly from Qinghai lake, Qinghai province, China, which has been proved to be very sensitive to detect environmental and food pollutants. Therefore, complete genome analysis of V. qinghaiensis sp.-Q67 highlights the potential application of this strain on detection of hazards in the contaminated environments.</title>
        <authorList>
            <person name="Gong L."/>
        </authorList>
    </citation>
    <scope>NUCLEOTIDE SEQUENCE [LARGE SCALE GENOMIC DNA]</scope>
    <source>
        <strain evidence="3 4">Q67</strain>
    </source>
</reference>
<accession>A0A223MWS8</accession>
<comment type="similarity">
    <text evidence="1 2">Belongs to the RTX toxin acyltransferase family.</text>
</comment>
<evidence type="ECO:0000256" key="2">
    <source>
        <dbReference type="RuleBase" id="RU368102"/>
    </source>
</evidence>
<keyword evidence="2 3" id="KW-0808">Transferase</keyword>
<sequence>MLIQHHAAKLDRAMMQKMMGGILLLSQYSPLHQRYLISEWQQRIMPSFELNQFCYYEDEQGRPIAFCNWAFLSEQVRALLLSGEREIEAADWRSGDHIYIPEMLAPFGHGRQIVNDLRQRVFLPWKGQKVCTVRGKIDTQNDRCIRKVQWFSI</sequence>
<comment type="function">
    <text evidence="2">Involved in fatty acylation of protoxin at internal lysine residues, thereby converting it to the active toxin.</text>
</comment>
<keyword evidence="2 3" id="KW-0012">Acyltransferase</keyword>
<dbReference type="EC" id="2.3.1.-" evidence="2"/>
<dbReference type="GO" id="GO:0016746">
    <property type="term" value="F:acyltransferase activity"/>
    <property type="evidence" value="ECO:0007669"/>
    <property type="project" value="UniProtKB-UniRule"/>
</dbReference>
<gene>
    <name evidence="3" type="ORF">CCZ37_05370</name>
</gene>
<name>A0A223MWS8_9VIBR</name>
<dbReference type="Pfam" id="PF02794">
    <property type="entry name" value="HlyC"/>
    <property type="match status" value="1"/>
</dbReference>